<dbReference type="Gene3D" id="3.40.50.1010">
    <property type="entry name" value="5'-nuclease"/>
    <property type="match status" value="1"/>
</dbReference>
<dbReference type="CDD" id="cd09869">
    <property type="entry name" value="PIN_GEN1"/>
    <property type="match status" value="1"/>
</dbReference>
<evidence type="ECO:0000256" key="8">
    <source>
        <dbReference type="ARBA" id="ARBA00023204"/>
    </source>
</evidence>
<dbReference type="GO" id="GO:0008821">
    <property type="term" value="F:crossover junction DNA endonuclease activity"/>
    <property type="evidence" value="ECO:0007669"/>
    <property type="project" value="UniProtKB-ARBA"/>
</dbReference>
<dbReference type="PRINTS" id="PR00853">
    <property type="entry name" value="XPGRADSUPER"/>
</dbReference>
<dbReference type="SMART" id="SM00484">
    <property type="entry name" value="XPGI"/>
    <property type="match status" value="1"/>
</dbReference>
<dbReference type="InterPro" id="IPR006085">
    <property type="entry name" value="XPG_DNA_repair_N"/>
</dbReference>
<dbReference type="Pfam" id="PF00752">
    <property type="entry name" value="XPG_N"/>
    <property type="match status" value="1"/>
</dbReference>
<accession>A0A914WGF5</accession>
<dbReference type="Pfam" id="PF00867">
    <property type="entry name" value="XPG_I"/>
    <property type="match status" value="1"/>
</dbReference>
<keyword evidence="6" id="KW-0378">Hydrolase</keyword>
<dbReference type="Gene3D" id="1.10.150.20">
    <property type="entry name" value="5' to 3' exonuclease, C-terminal subdomain"/>
    <property type="match status" value="1"/>
</dbReference>
<evidence type="ECO:0000256" key="4">
    <source>
        <dbReference type="ARBA" id="ARBA00022759"/>
    </source>
</evidence>
<evidence type="ECO:0000313" key="13">
    <source>
        <dbReference type="Proteomes" id="UP000887566"/>
    </source>
</evidence>
<evidence type="ECO:0000259" key="12">
    <source>
        <dbReference type="SMART" id="SM00485"/>
    </source>
</evidence>
<protein>
    <submittedName>
        <fullName evidence="14">Uncharacterized protein</fullName>
    </submittedName>
</protein>
<dbReference type="FunFam" id="1.10.150.20:FF:000030">
    <property type="entry name" value="Flap endonuclease GEN-like 1"/>
    <property type="match status" value="1"/>
</dbReference>
<keyword evidence="8" id="KW-0234">DNA repair</keyword>
<evidence type="ECO:0000256" key="10">
    <source>
        <dbReference type="SAM" id="MobiDB-lite"/>
    </source>
</evidence>
<dbReference type="SUPFAM" id="SSF47807">
    <property type="entry name" value="5' to 3' exonuclease, C-terminal subdomain"/>
    <property type="match status" value="1"/>
</dbReference>
<dbReference type="InterPro" id="IPR006084">
    <property type="entry name" value="XPG/Rad2"/>
</dbReference>
<dbReference type="InterPro" id="IPR008918">
    <property type="entry name" value="HhH2"/>
</dbReference>
<dbReference type="InterPro" id="IPR006086">
    <property type="entry name" value="XPG-I_dom"/>
</dbReference>
<feature type="domain" description="XPG N-terminal" evidence="12">
    <location>
        <begin position="1"/>
        <end position="97"/>
    </location>
</feature>
<evidence type="ECO:0000256" key="9">
    <source>
        <dbReference type="ARBA" id="ARBA00038112"/>
    </source>
</evidence>
<organism evidence="13 14">
    <name type="scientific">Plectus sambesii</name>
    <dbReference type="NCBI Taxonomy" id="2011161"/>
    <lineage>
        <taxon>Eukaryota</taxon>
        <taxon>Metazoa</taxon>
        <taxon>Ecdysozoa</taxon>
        <taxon>Nematoda</taxon>
        <taxon>Chromadorea</taxon>
        <taxon>Plectida</taxon>
        <taxon>Plectina</taxon>
        <taxon>Plectoidea</taxon>
        <taxon>Plectidae</taxon>
        <taxon>Plectus</taxon>
    </lineage>
</organism>
<feature type="domain" description="XPG-I" evidence="11">
    <location>
        <begin position="127"/>
        <end position="198"/>
    </location>
</feature>
<dbReference type="SMART" id="SM00485">
    <property type="entry name" value="XPGN"/>
    <property type="match status" value="1"/>
</dbReference>
<dbReference type="SMART" id="SM00279">
    <property type="entry name" value="HhH2"/>
    <property type="match status" value="1"/>
</dbReference>
<dbReference type="Proteomes" id="UP000887566">
    <property type="component" value="Unplaced"/>
</dbReference>
<dbReference type="InterPro" id="IPR036279">
    <property type="entry name" value="5-3_exonuclease_C_sf"/>
</dbReference>
<keyword evidence="3" id="KW-0479">Metal-binding</keyword>
<feature type="region of interest" description="Disordered" evidence="10">
    <location>
        <begin position="83"/>
        <end position="111"/>
    </location>
</feature>
<evidence type="ECO:0000313" key="14">
    <source>
        <dbReference type="WBParaSite" id="PSAMB.scaffold3968size16212.g23027.t1"/>
    </source>
</evidence>
<evidence type="ECO:0000259" key="11">
    <source>
        <dbReference type="SMART" id="SM00484"/>
    </source>
</evidence>
<dbReference type="SUPFAM" id="SSF88723">
    <property type="entry name" value="PIN domain-like"/>
    <property type="match status" value="1"/>
</dbReference>
<proteinExistence type="inferred from homology"/>
<dbReference type="InterPro" id="IPR041012">
    <property type="entry name" value="GEN_chromo"/>
</dbReference>
<dbReference type="GO" id="GO:0006281">
    <property type="term" value="P:DNA repair"/>
    <property type="evidence" value="ECO:0007669"/>
    <property type="project" value="UniProtKB-KW"/>
</dbReference>
<keyword evidence="13" id="KW-1185">Reference proteome</keyword>
<evidence type="ECO:0000256" key="1">
    <source>
        <dbReference type="ARBA" id="ARBA00001946"/>
    </source>
</evidence>
<dbReference type="GO" id="GO:0046872">
    <property type="term" value="F:metal ion binding"/>
    <property type="evidence" value="ECO:0007669"/>
    <property type="project" value="UniProtKB-KW"/>
</dbReference>
<comment type="similarity">
    <text evidence="9">Belongs to the XPG/RAD2 endonuclease family. GEN subfamily.</text>
</comment>
<keyword evidence="5" id="KW-0227">DNA damage</keyword>
<dbReference type="Pfam" id="PF18704">
    <property type="entry name" value="Chromo_2"/>
    <property type="match status" value="1"/>
</dbReference>
<keyword evidence="7" id="KW-0460">Magnesium</keyword>
<evidence type="ECO:0000256" key="6">
    <source>
        <dbReference type="ARBA" id="ARBA00022801"/>
    </source>
</evidence>
<evidence type="ECO:0000256" key="3">
    <source>
        <dbReference type="ARBA" id="ARBA00022723"/>
    </source>
</evidence>
<dbReference type="AlphaFoldDB" id="A0A914WGF5"/>
<comment type="cofactor">
    <cofactor evidence="1">
        <name>Mg(2+)</name>
        <dbReference type="ChEBI" id="CHEBI:18420"/>
    </cofactor>
</comment>
<name>A0A914WGF5_9BILA</name>
<dbReference type="PANTHER" id="PTHR11081">
    <property type="entry name" value="FLAP ENDONUCLEASE FAMILY MEMBER"/>
    <property type="match status" value="1"/>
</dbReference>
<keyword evidence="2" id="KW-0540">Nuclease</keyword>
<reference evidence="14" key="1">
    <citation type="submission" date="2022-11" db="UniProtKB">
        <authorList>
            <consortium name="WormBaseParasite"/>
        </authorList>
    </citation>
    <scope>IDENTIFICATION</scope>
</reference>
<dbReference type="GO" id="GO:0017108">
    <property type="term" value="F:5'-flap endonuclease activity"/>
    <property type="evidence" value="ECO:0007669"/>
    <property type="project" value="TreeGrafter"/>
</dbReference>
<sequence length="519" mass="58541">MGVKDLWSILEPVRERRPLDDLDGESLAVDLGFWVCQMQTAVRSAAPALQKIYLRNLFFRIVALLQRNMRLFLVADGKPPDLKKDTMRRRIQQQQGKRPDPTAPSQQGQANRSRFMGVMKECCELIALMGLPVFQLDGEAEATCATLNQDGIAAAVITDDSDAFLYGASTVLRNFSLEGKQPTVDCYRMERIEKELGLDREKLVCLALLLGCDYGEKGVPGVGKETAMRFLSDFHSGRAVLDRMREWNDTFRPTTAAESAVFKRVLSVQSFPNEAIVEEYLKEQIVPLHMCDFTWTRPKLTDFILFMGGKLEWTDDYSVAKVVPLIALWTMRECVANGLAIKGLQPVCVVKKRIRNGCQCVEVQWKRLTEDQTTIEGHYITLESTELFAAAFPDILSQFDKAQADKKPVKRSRAIKIKAPAQAVQEETPADDNIFDDSVILIPDDETEQAELETSFRDQPLTHPLEDAVSESFKDLAIDAPQDNKLKVVEINSGRESPLPLMERLKLKYRAQGQPFPHP</sequence>
<dbReference type="InterPro" id="IPR029060">
    <property type="entry name" value="PIN-like_dom_sf"/>
</dbReference>
<evidence type="ECO:0000256" key="5">
    <source>
        <dbReference type="ARBA" id="ARBA00022763"/>
    </source>
</evidence>
<dbReference type="GO" id="GO:0000400">
    <property type="term" value="F:four-way junction DNA binding"/>
    <property type="evidence" value="ECO:0007669"/>
    <property type="project" value="UniProtKB-ARBA"/>
</dbReference>
<evidence type="ECO:0000256" key="7">
    <source>
        <dbReference type="ARBA" id="ARBA00022842"/>
    </source>
</evidence>
<evidence type="ECO:0000256" key="2">
    <source>
        <dbReference type="ARBA" id="ARBA00022722"/>
    </source>
</evidence>
<dbReference type="PANTHER" id="PTHR11081:SF70">
    <property type="entry name" value="FLAP ENDONUCLEASE GEN HOMOLOG 1"/>
    <property type="match status" value="1"/>
</dbReference>
<dbReference type="WBParaSite" id="PSAMB.scaffold3968size16212.g23027.t1">
    <property type="protein sequence ID" value="PSAMB.scaffold3968size16212.g23027.t1"/>
    <property type="gene ID" value="PSAMB.scaffold3968size16212.g23027"/>
</dbReference>
<keyword evidence="4" id="KW-0255">Endonuclease</keyword>